<keyword evidence="4" id="KW-0808">Transferase</keyword>
<proteinExistence type="inferred from homology"/>
<dbReference type="GO" id="GO:0005783">
    <property type="term" value="C:endoplasmic reticulum"/>
    <property type="evidence" value="ECO:0007669"/>
    <property type="project" value="UniProtKB-SubCell"/>
</dbReference>
<evidence type="ECO:0000256" key="5">
    <source>
        <dbReference type="ARBA" id="ARBA00022824"/>
    </source>
</evidence>
<evidence type="ECO:0000256" key="8">
    <source>
        <dbReference type="ARBA" id="ARBA00025803"/>
    </source>
</evidence>
<evidence type="ECO:0000256" key="11">
    <source>
        <dbReference type="ARBA" id="ARBA00047273"/>
    </source>
</evidence>
<evidence type="ECO:0000313" key="14">
    <source>
        <dbReference type="EMBL" id="CBY21927.1"/>
    </source>
</evidence>
<gene>
    <name evidence="14" type="ORF">GSOID_T00011462001</name>
</gene>
<dbReference type="EC" id="2.4.1.221" evidence="3"/>
<dbReference type="EMBL" id="FN653018">
    <property type="protein sequence ID" value="CBY21927.1"/>
    <property type="molecule type" value="Genomic_DNA"/>
</dbReference>
<dbReference type="InterPro" id="IPR045130">
    <property type="entry name" value="OFUT2-like"/>
</dbReference>
<evidence type="ECO:0000256" key="6">
    <source>
        <dbReference type="ARBA" id="ARBA00023253"/>
    </source>
</evidence>
<comment type="similarity">
    <text evidence="8">Belongs to the glycosyltransferase 68 family.</text>
</comment>
<sequence>MPSKKRKKREPILARKSIWRYFGFLIFASLISFGFLSVNLSFEELQTENTQILDFNFERIIEEQEKNLHSISKYARPEIQAERKLENEKFLVPVLPFDVGPNNLFRHFKEAIPFAKALNLTLVIPPFHRHPRMEIFIDRKENKESEKTVNVPIFDTEYSVEIESQPEHTVDYDLLRALLQAVTYKEFEAKCGKTIDMLVECGDIDPKRHQGFKYFSSATGVKIAHRMSISNLPGEVEAHNVLKKLDLSSSKCVGFAIGKKCLGERKSYMKNWKKKYAQFVRRPVDVQTAALEFFRDVFGGEKFAGIHWRYDKYDWNDMCKESRPDAAKARNGQICEYAEKLEDGDRRLLEKMSTNLKMALSHANVEHGYMTGPPQINNTMAAFKRKIPSLKTVDDLKTWVSEKLPRMKYLLKTNYLISHLEQEIMFLSTKFIGSPLSSWTQTVFFDRMAFGIEDDESVLDICLPDVEDLPKLTWLFPEGDP</sequence>
<protein>
    <recommendedName>
        <fullName evidence="9">GDP-fucose protein O-fucosyltransferase 2</fullName>
        <ecNumber evidence="3">2.4.1.221</ecNumber>
    </recommendedName>
    <alternativeName>
        <fullName evidence="10">Peptide-O-fucosyltransferase 2</fullName>
    </alternativeName>
</protein>
<dbReference type="OrthoDB" id="1851538at2759"/>
<evidence type="ECO:0000256" key="7">
    <source>
        <dbReference type="ARBA" id="ARBA00023277"/>
    </source>
</evidence>
<dbReference type="Gene3D" id="3.40.50.11350">
    <property type="match status" value="1"/>
</dbReference>
<keyword evidence="13" id="KW-0812">Transmembrane</keyword>
<keyword evidence="13" id="KW-1133">Transmembrane helix</keyword>
<organism evidence="14">
    <name type="scientific">Oikopleura dioica</name>
    <name type="common">Tunicate</name>
    <dbReference type="NCBI Taxonomy" id="34765"/>
    <lineage>
        <taxon>Eukaryota</taxon>
        <taxon>Metazoa</taxon>
        <taxon>Chordata</taxon>
        <taxon>Tunicata</taxon>
        <taxon>Appendicularia</taxon>
        <taxon>Copelata</taxon>
        <taxon>Oikopleuridae</taxon>
        <taxon>Oikopleura</taxon>
    </lineage>
</organism>
<dbReference type="InParanoid" id="E4WX35"/>
<comment type="catalytic activity">
    <reaction evidence="11">
        <text>L-threonyl-[protein] + GDP-beta-L-fucose = 3-O-(alpha-L-fucosyl)-L-threonyl-[protein] + GDP + H(+)</text>
        <dbReference type="Rhea" id="RHEA:70491"/>
        <dbReference type="Rhea" id="RHEA-COMP:11060"/>
        <dbReference type="Rhea" id="RHEA-COMP:17915"/>
        <dbReference type="ChEBI" id="CHEBI:15378"/>
        <dbReference type="ChEBI" id="CHEBI:30013"/>
        <dbReference type="ChEBI" id="CHEBI:57273"/>
        <dbReference type="ChEBI" id="CHEBI:58189"/>
        <dbReference type="ChEBI" id="CHEBI:189631"/>
        <dbReference type="EC" id="2.4.1.221"/>
    </reaction>
    <physiologicalReaction direction="left-to-right" evidence="11">
        <dbReference type="Rhea" id="RHEA:70492"/>
    </physiologicalReaction>
</comment>
<dbReference type="PANTHER" id="PTHR13398:SF0">
    <property type="entry name" value="GDP-FUCOSE PROTEIN O-FUCOSYLTRANSFERASE 2"/>
    <property type="match status" value="1"/>
</dbReference>
<dbReference type="GO" id="GO:0006004">
    <property type="term" value="P:fucose metabolic process"/>
    <property type="evidence" value="ECO:0007669"/>
    <property type="project" value="UniProtKB-KW"/>
</dbReference>
<dbReference type="GO" id="GO:0046922">
    <property type="term" value="F:peptide-O-fucosyltransferase activity"/>
    <property type="evidence" value="ECO:0007669"/>
    <property type="project" value="UniProtKB-EC"/>
</dbReference>
<keyword evidence="13" id="KW-0472">Membrane</keyword>
<dbReference type="CDD" id="cd11296">
    <property type="entry name" value="O-FucT_like"/>
    <property type="match status" value="1"/>
</dbReference>
<keyword evidence="6" id="KW-0294">Fucose metabolism</keyword>
<keyword evidence="5" id="KW-0256">Endoplasmic reticulum</keyword>
<accession>E4WX35</accession>
<name>E4WX35_OIKDI</name>
<dbReference type="PANTHER" id="PTHR13398">
    <property type="entry name" value="GDP-FUCOSE PROTEIN O-FUCOSYLTRANSFERASE 2"/>
    <property type="match status" value="1"/>
</dbReference>
<evidence type="ECO:0000256" key="4">
    <source>
        <dbReference type="ARBA" id="ARBA00022679"/>
    </source>
</evidence>
<feature type="transmembrane region" description="Helical" evidence="13">
    <location>
        <begin position="21"/>
        <end position="42"/>
    </location>
</feature>
<dbReference type="AlphaFoldDB" id="E4WX35"/>
<evidence type="ECO:0000256" key="13">
    <source>
        <dbReference type="SAM" id="Phobius"/>
    </source>
</evidence>
<evidence type="ECO:0000256" key="3">
    <source>
        <dbReference type="ARBA" id="ARBA00012196"/>
    </source>
</evidence>
<dbReference type="Pfam" id="PF10250">
    <property type="entry name" value="O-FucT"/>
    <property type="match status" value="1"/>
</dbReference>
<comment type="pathway">
    <text evidence="2">Protein modification; protein glycosylation.</text>
</comment>
<evidence type="ECO:0000256" key="9">
    <source>
        <dbReference type="ARBA" id="ARBA00026232"/>
    </source>
</evidence>
<keyword evidence="15" id="KW-1185">Reference proteome</keyword>
<evidence type="ECO:0000256" key="12">
    <source>
        <dbReference type="ARBA" id="ARBA00048647"/>
    </source>
</evidence>
<comment type="subcellular location">
    <subcellularLocation>
        <location evidence="1">Endoplasmic reticulum</location>
    </subcellularLocation>
</comment>
<dbReference type="Proteomes" id="UP000001307">
    <property type="component" value="Unassembled WGS sequence"/>
</dbReference>
<comment type="catalytic activity">
    <reaction evidence="12">
        <text>L-seryl-[protein] + GDP-beta-L-fucose = 3-O-(alpha-L-fucosyl)-L-seryl-[protein] + GDP + H(+)</text>
        <dbReference type="Rhea" id="RHEA:63644"/>
        <dbReference type="Rhea" id="RHEA-COMP:9863"/>
        <dbReference type="Rhea" id="RHEA-COMP:17914"/>
        <dbReference type="ChEBI" id="CHEBI:15378"/>
        <dbReference type="ChEBI" id="CHEBI:29999"/>
        <dbReference type="ChEBI" id="CHEBI:57273"/>
        <dbReference type="ChEBI" id="CHEBI:58189"/>
        <dbReference type="ChEBI" id="CHEBI:189632"/>
        <dbReference type="EC" id="2.4.1.221"/>
    </reaction>
    <physiologicalReaction direction="left-to-right" evidence="12">
        <dbReference type="Rhea" id="RHEA:63645"/>
    </physiologicalReaction>
</comment>
<evidence type="ECO:0000313" key="15">
    <source>
        <dbReference type="Proteomes" id="UP000001307"/>
    </source>
</evidence>
<evidence type="ECO:0000256" key="10">
    <source>
        <dbReference type="ARBA" id="ARBA00033083"/>
    </source>
</evidence>
<evidence type="ECO:0000256" key="2">
    <source>
        <dbReference type="ARBA" id="ARBA00004922"/>
    </source>
</evidence>
<keyword evidence="7" id="KW-0119">Carbohydrate metabolism</keyword>
<dbReference type="InterPro" id="IPR019378">
    <property type="entry name" value="GDP-Fuc_O-FucTrfase"/>
</dbReference>
<reference evidence="14" key="1">
    <citation type="journal article" date="2010" name="Science">
        <title>Plasticity of animal genome architecture unmasked by rapid evolution of a pelagic tunicate.</title>
        <authorList>
            <person name="Denoeud F."/>
            <person name="Henriet S."/>
            <person name="Mungpakdee S."/>
            <person name="Aury J.M."/>
            <person name="Da Silva C."/>
            <person name="Brinkmann H."/>
            <person name="Mikhaleva J."/>
            <person name="Olsen L.C."/>
            <person name="Jubin C."/>
            <person name="Canestro C."/>
            <person name="Bouquet J.M."/>
            <person name="Danks G."/>
            <person name="Poulain J."/>
            <person name="Campsteijn C."/>
            <person name="Adamski M."/>
            <person name="Cross I."/>
            <person name="Yadetie F."/>
            <person name="Muffato M."/>
            <person name="Louis A."/>
            <person name="Butcher S."/>
            <person name="Tsagkogeorga G."/>
            <person name="Konrad A."/>
            <person name="Singh S."/>
            <person name="Jensen M.F."/>
            <person name="Cong E.H."/>
            <person name="Eikeseth-Otteraa H."/>
            <person name="Noel B."/>
            <person name="Anthouard V."/>
            <person name="Porcel B.M."/>
            <person name="Kachouri-Lafond R."/>
            <person name="Nishino A."/>
            <person name="Ugolini M."/>
            <person name="Chourrout P."/>
            <person name="Nishida H."/>
            <person name="Aasland R."/>
            <person name="Huzurbazar S."/>
            <person name="Westhof E."/>
            <person name="Delsuc F."/>
            <person name="Lehrach H."/>
            <person name="Reinhardt R."/>
            <person name="Weissenbach J."/>
            <person name="Roy S.W."/>
            <person name="Artiguenave F."/>
            <person name="Postlethwait J.H."/>
            <person name="Manak J.R."/>
            <person name="Thompson E.M."/>
            <person name="Jaillon O."/>
            <person name="Du Pasquier L."/>
            <person name="Boudinot P."/>
            <person name="Liberles D.A."/>
            <person name="Volff J.N."/>
            <person name="Philippe H."/>
            <person name="Lenhard B."/>
            <person name="Roest Crollius H."/>
            <person name="Wincker P."/>
            <person name="Chourrout D."/>
        </authorList>
    </citation>
    <scope>NUCLEOTIDE SEQUENCE [LARGE SCALE GENOMIC DNA]</scope>
</reference>
<evidence type="ECO:0000256" key="1">
    <source>
        <dbReference type="ARBA" id="ARBA00004240"/>
    </source>
</evidence>